<dbReference type="InterPro" id="IPR036465">
    <property type="entry name" value="vWFA_dom_sf"/>
</dbReference>
<feature type="region of interest" description="Disordered" evidence="1">
    <location>
        <begin position="485"/>
        <end position="518"/>
    </location>
</feature>
<evidence type="ECO:0000256" key="2">
    <source>
        <dbReference type="SAM" id="Phobius"/>
    </source>
</evidence>
<feature type="domain" description="VWFA" evidence="3">
    <location>
        <begin position="54"/>
        <end position="163"/>
    </location>
</feature>
<keyword evidence="2" id="KW-0812">Transmembrane</keyword>
<organism evidence="4 5">
    <name type="scientific">Collinsella acetigenes</name>
    <dbReference type="NCBI Taxonomy" id="2713419"/>
    <lineage>
        <taxon>Bacteria</taxon>
        <taxon>Bacillati</taxon>
        <taxon>Actinomycetota</taxon>
        <taxon>Coriobacteriia</taxon>
        <taxon>Coriobacteriales</taxon>
        <taxon>Coriobacteriaceae</taxon>
        <taxon>Collinsella</taxon>
    </lineage>
</organism>
<dbReference type="Gene3D" id="3.40.50.410">
    <property type="entry name" value="von Willebrand factor, type A domain"/>
    <property type="match status" value="1"/>
</dbReference>
<dbReference type="SUPFAM" id="SSF53300">
    <property type="entry name" value="vWA-like"/>
    <property type="match status" value="1"/>
</dbReference>
<comment type="caution">
    <text evidence="4">The sequence shown here is derived from an EMBL/GenBank/DDBJ whole genome shotgun (WGS) entry which is preliminary data.</text>
</comment>
<evidence type="ECO:0000259" key="3">
    <source>
        <dbReference type="PROSITE" id="PS50234"/>
    </source>
</evidence>
<keyword evidence="2" id="KW-0472">Membrane</keyword>
<feature type="transmembrane region" description="Helical" evidence="2">
    <location>
        <begin position="521"/>
        <end position="542"/>
    </location>
</feature>
<dbReference type="InterPro" id="IPR049319">
    <property type="entry name" value="GBS104-like_Ig"/>
</dbReference>
<proteinExistence type="predicted"/>
<evidence type="ECO:0000313" key="4">
    <source>
        <dbReference type="EMBL" id="NMF55348.1"/>
    </source>
</evidence>
<name>A0A7X9UBH8_9ACTN</name>
<keyword evidence="2" id="KW-1133">Transmembrane helix</keyword>
<gene>
    <name evidence="4" type="ORF">HF320_03220</name>
</gene>
<keyword evidence="5" id="KW-1185">Reference proteome</keyword>
<dbReference type="InterPro" id="IPR002035">
    <property type="entry name" value="VWF_A"/>
</dbReference>
<dbReference type="PROSITE" id="PS50234">
    <property type="entry name" value="VWFA"/>
    <property type="match status" value="1"/>
</dbReference>
<evidence type="ECO:0000256" key="1">
    <source>
        <dbReference type="SAM" id="MobiDB-lite"/>
    </source>
</evidence>
<reference evidence="4 5" key="1">
    <citation type="submission" date="2020-04" db="EMBL/GenBank/DDBJ databases">
        <title>Collinsella sp. KGMB02528 nov., an anaerobic actinobacterium isolated from human feces.</title>
        <authorList>
            <person name="Han K.-I."/>
            <person name="Eom M.K."/>
            <person name="Kim J.-S."/>
            <person name="Lee K.C."/>
            <person name="Suh M.K."/>
            <person name="Park S.-H."/>
            <person name="Lee J.H."/>
            <person name="Kang S.W."/>
            <person name="Park J.-E."/>
            <person name="Oh B.S."/>
            <person name="Yu S.Y."/>
            <person name="Choi S.-H."/>
            <person name="Lee D.H."/>
            <person name="Yoon H."/>
            <person name="Kim B.-Y."/>
            <person name="Lee J.H."/>
            <person name="Lee J.-S."/>
        </authorList>
    </citation>
    <scope>NUCLEOTIDE SEQUENCE [LARGE SCALE GENOMIC DNA]</scope>
    <source>
        <strain evidence="4 5">KGMB02528</strain>
    </source>
</reference>
<dbReference type="EMBL" id="JABBCP010000002">
    <property type="protein sequence ID" value="NMF55348.1"/>
    <property type="molecule type" value="Genomic_DNA"/>
</dbReference>
<dbReference type="RefSeq" id="WP_169277047.1">
    <property type="nucleotide sequence ID" value="NZ_JABBCP010000002.1"/>
</dbReference>
<dbReference type="AlphaFoldDB" id="A0A7X9UBH8"/>
<dbReference type="Proteomes" id="UP000546970">
    <property type="component" value="Unassembled WGS sequence"/>
</dbReference>
<feature type="compositionally biased region" description="Basic and acidic residues" evidence="1">
    <location>
        <begin position="490"/>
        <end position="512"/>
    </location>
</feature>
<dbReference type="Pfam" id="PF21426">
    <property type="entry name" value="GBS104-like_Ig"/>
    <property type="match status" value="1"/>
</dbReference>
<dbReference type="CDD" id="cd00198">
    <property type="entry name" value="vWFA"/>
    <property type="match status" value="1"/>
</dbReference>
<accession>A0A7X9UBH8</accession>
<sequence length="547" mass="59219">MPAPAAPAFAEDAPATDQAAVLEQNQKTATELDENLETKVTLSFPGKREAEPADVVFVLDKSGASAEKDIYNQAKSFLEEVKAKAQADGLDIRVGVVLFEKAGNIKQQLTDVVTGYDDILAAMNSSLDSGTNMDAGLLAAKSMLDADTSVKAENKHVILISDGATYLYCKNGDYTTPYTRSFGDPTKQTNPETGVAYTGTNGMGGIWESVRREYNTNNAWKKFSDGSNFIFSQAMTSPQKLGEYLAYYRDQYQNSDKNWAQYDYEYTVEAAATGTTNPIPIDVNAPCNIDVAYWSTDDTFQSMVKAGYDMNVYYKNKADFNGQVFLEYLARNSNNGQLNTDFDKLKAKLIDKIAAGSTVEDTIGNNFDFVNDASKISLNVAGEDLAPEKIDETTYGFGKRADGTYRFTLKYTAGENEKLVFTLNEAAVPAKPVALTYSEVLVNKPTEAGAHSLKVNESATLYPVDGNGDKGTASDFPVPTVSYTVAAPEQKPEPKPEEPTDTKKPAKTDKKGNLPKTGDNALAATVAALALGSVICAAGVHLNRRRS</sequence>
<evidence type="ECO:0000313" key="5">
    <source>
        <dbReference type="Proteomes" id="UP000546970"/>
    </source>
</evidence>
<dbReference type="Pfam" id="PF00092">
    <property type="entry name" value="VWA"/>
    <property type="match status" value="1"/>
</dbReference>
<protein>
    <submittedName>
        <fullName evidence="4">VWA domain-containing protein</fullName>
    </submittedName>
</protein>